<dbReference type="Proteomes" id="UP001611548">
    <property type="component" value="Unassembled WGS sequence"/>
</dbReference>
<reference evidence="2 3" key="1">
    <citation type="submission" date="2024-10" db="EMBL/GenBank/DDBJ databases">
        <title>The Natural Products Discovery Center: Release of the First 8490 Sequenced Strains for Exploring Actinobacteria Biosynthetic Diversity.</title>
        <authorList>
            <person name="Kalkreuter E."/>
            <person name="Kautsar S.A."/>
            <person name="Yang D."/>
            <person name="Bader C.D."/>
            <person name="Teijaro C.N."/>
            <person name="Fluegel L."/>
            <person name="Davis C.M."/>
            <person name="Simpson J.R."/>
            <person name="Lauterbach L."/>
            <person name="Steele A.D."/>
            <person name="Gui C."/>
            <person name="Meng S."/>
            <person name="Li G."/>
            <person name="Viehrig K."/>
            <person name="Ye F."/>
            <person name="Su P."/>
            <person name="Kiefer A.F."/>
            <person name="Nichols A."/>
            <person name="Cepeda A.J."/>
            <person name="Yan W."/>
            <person name="Fan B."/>
            <person name="Jiang Y."/>
            <person name="Adhikari A."/>
            <person name="Zheng C.-J."/>
            <person name="Schuster L."/>
            <person name="Cowan T.M."/>
            <person name="Smanski M.J."/>
            <person name="Chevrette M.G."/>
            <person name="De Carvalho L.P.S."/>
            <person name="Shen B."/>
        </authorList>
    </citation>
    <scope>NUCLEOTIDE SEQUENCE [LARGE SCALE GENOMIC DNA]</scope>
    <source>
        <strain evidence="2 3">NPDC020327</strain>
    </source>
</reference>
<protein>
    <submittedName>
        <fullName evidence="2">NAD/NADP octopine/nopaline dehydrogenase family protein</fullName>
    </submittedName>
</protein>
<dbReference type="RefSeq" id="WP_055472400.1">
    <property type="nucleotide sequence ID" value="NZ_JBIRWE010000001.1"/>
</dbReference>
<feature type="domain" description="Opine dehydrogenase" evidence="1">
    <location>
        <begin position="212"/>
        <end position="349"/>
    </location>
</feature>
<accession>A0ABW7UKJ9</accession>
<comment type="caution">
    <text evidence="2">The sequence shown here is derived from an EMBL/GenBank/DDBJ whole genome shotgun (WGS) entry which is preliminary data.</text>
</comment>
<dbReference type="InterPro" id="IPR013328">
    <property type="entry name" value="6PGD_dom2"/>
</dbReference>
<keyword evidence="3" id="KW-1185">Reference proteome</keyword>
<sequence>MTDIVIIGAGHVGLTLLADLQLTKPFHGCTAVLLAFDHTGVLDQRARDRTRLTMENLVTGAVEGVVLDPAQFGSLWSEQGHEALQRAGTIFVTVPDIPDLRLDLLDHLERTVDLAGKLIVFVRGGQGGQPVLAKWIRDNPQVQDTSVVLVEDSFYGTRVLGERIQFKRKISVNVSVYSPEPDAALATLRGMFPLGTQISRPSWPDMAVTDGIDLQFNPLGYIIHVGVALDPANLAKTREGIRYTHYVEGISPELATRLDLLDQERVMLAEAMGAQAQTFPDIIQRQYGLPPQPTFHTMMQSCRPIYRSLSSGSIEELRTSRVLLEDMPAFHTIRWLASACGIDMPYTSAYFDDVLDRLKEIGADWPRYTAYLPYLDKIDGSTAELKELLNHPHRKRTEV</sequence>
<evidence type="ECO:0000313" key="3">
    <source>
        <dbReference type="Proteomes" id="UP001611548"/>
    </source>
</evidence>
<name>A0ABW7UKJ9_9ACTN</name>
<dbReference type="InterPro" id="IPR008927">
    <property type="entry name" value="6-PGluconate_DH-like_C_sf"/>
</dbReference>
<dbReference type="EMBL" id="JBIRWE010000001">
    <property type="protein sequence ID" value="MFI1963003.1"/>
    <property type="molecule type" value="Genomic_DNA"/>
</dbReference>
<dbReference type="SUPFAM" id="SSF48179">
    <property type="entry name" value="6-phosphogluconate dehydrogenase C-terminal domain-like"/>
    <property type="match status" value="1"/>
</dbReference>
<dbReference type="Gene3D" id="3.40.50.720">
    <property type="entry name" value="NAD(P)-binding Rossmann-like Domain"/>
    <property type="match status" value="1"/>
</dbReference>
<evidence type="ECO:0000259" key="1">
    <source>
        <dbReference type="Pfam" id="PF02317"/>
    </source>
</evidence>
<dbReference type="Pfam" id="PF02317">
    <property type="entry name" value="Octopine_DH"/>
    <property type="match status" value="1"/>
</dbReference>
<evidence type="ECO:0000313" key="2">
    <source>
        <dbReference type="EMBL" id="MFI1963003.1"/>
    </source>
</evidence>
<proteinExistence type="predicted"/>
<organism evidence="2 3">
    <name type="scientific">Streptomyces pathocidini</name>
    <dbReference type="NCBI Taxonomy" id="1650571"/>
    <lineage>
        <taxon>Bacteria</taxon>
        <taxon>Bacillati</taxon>
        <taxon>Actinomycetota</taxon>
        <taxon>Actinomycetes</taxon>
        <taxon>Kitasatosporales</taxon>
        <taxon>Streptomycetaceae</taxon>
        <taxon>Streptomyces</taxon>
    </lineage>
</organism>
<dbReference type="Gene3D" id="1.10.1040.10">
    <property type="entry name" value="N-(1-d-carboxylethyl)-l-norvaline Dehydrogenase, domain 2"/>
    <property type="match status" value="1"/>
</dbReference>
<gene>
    <name evidence="2" type="ORF">ACH429_02470</name>
</gene>
<dbReference type="InterPro" id="IPR003421">
    <property type="entry name" value="Opine_DH"/>
</dbReference>